<dbReference type="PANTHER" id="PTHR43065:SF46">
    <property type="entry name" value="C4-DICARBOXYLATE TRANSPORT SENSOR PROTEIN DCTB"/>
    <property type="match status" value="1"/>
</dbReference>
<dbReference type="GO" id="GO:0016020">
    <property type="term" value="C:membrane"/>
    <property type="evidence" value="ECO:0007669"/>
    <property type="project" value="UniProtKB-SubCell"/>
</dbReference>
<dbReference type="GO" id="GO:0006355">
    <property type="term" value="P:regulation of DNA-templated transcription"/>
    <property type="evidence" value="ECO:0007669"/>
    <property type="project" value="InterPro"/>
</dbReference>
<dbReference type="EC" id="2.7.13.3" evidence="3"/>
<keyword evidence="6" id="KW-0547">Nucleotide-binding</keyword>
<evidence type="ECO:0000256" key="6">
    <source>
        <dbReference type="ARBA" id="ARBA00022741"/>
    </source>
</evidence>
<keyword evidence="7 14" id="KW-0418">Kinase</keyword>
<keyword evidence="8" id="KW-0067">ATP-binding</keyword>
<feature type="domain" description="PAS" evidence="12">
    <location>
        <begin position="123"/>
        <end position="168"/>
    </location>
</feature>
<evidence type="ECO:0000256" key="9">
    <source>
        <dbReference type="ARBA" id="ARBA00023012"/>
    </source>
</evidence>
<dbReference type="InterPro" id="IPR036890">
    <property type="entry name" value="HATPase_C_sf"/>
</dbReference>
<evidence type="ECO:0000256" key="8">
    <source>
        <dbReference type="ARBA" id="ARBA00022840"/>
    </source>
</evidence>
<dbReference type="GO" id="GO:0000160">
    <property type="term" value="P:phosphorelay signal transduction system"/>
    <property type="evidence" value="ECO:0007669"/>
    <property type="project" value="UniProtKB-KW"/>
</dbReference>
<dbReference type="InterPro" id="IPR005467">
    <property type="entry name" value="His_kinase_dom"/>
</dbReference>
<sequence>MSTRWSRPKLTHDARVFALVLAGGLPAVAAAMILLAVGEYPPRVQWTVGGAVVAAWLAVAGAVRAEVVRPLQTLANLIAALREGDYSIRARGARLDDPLGLAFAEVNALREPLRAQRLGALEATALLRRVMEEIDVAVFAVDGGGAVRLANRAGERLLGQSAERLTGRPAAQLGLAECLTGEPRRVLDAAFLGSAGRWELRRSTFRQGGVPMQLLVLTDLRQALREEERQAWQRLVRVLSHEINNSLAPIQSIAGSLAALLGRDPRPADADDDLKRGLAVIGGRSESLSRFMRSYARMARLPAPVLAPVSVAAWVDRVAQLEKRRAVGVAPGPALTVLADGDQLDQLLINLVSNAVEAAAETGGGVRIEWSEASGALDLRVVDEGPGLPSTANLFTPFFTTKRTGSGIGLALSRQIAEAHGGTLTLEDRGDGVRGCVARLRLPV</sequence>
<dbReference type="GO" id="GO:0004673">
    <property type="term" value="F:protein histidine kinase activity"/>
    <property type="evidence" value="ECO:0007669"/>
    <property type="project" value="UniProtKB-EC"/>
</dbReference>
<keyword evidence="5" id="KW-0808">Transferase</keyword>
<comment type="subcellular location">
    <subcellularLocation>
        <location evidence="2">Membrane</location>
    </subcellularLocation>
</comment>
<evidence type="ECO:0000313" key="14">
    <source>
        <dbReference type="EMBL" id="CAA9300634.1"/>
    </source>
</evidence>
<dbReference type="SMART" id="SM00091">
    <property type="entry name" value="PAS"/>
    <property type="match status" value="1"/>
</dbReference>
<dbReference type="SMART" id="SM00387">
    <property type="entry name" value="HATPase_c"/>
    <property type="match status" value="1"/>
</dbReference>
<dbReference type="PANTHER" id="PTHR43065">
    <property type="entry name" value="SENSOR HISTIDINE KINASE"/>
    <property type="match status" value="1"/>
</dbReference>
<dbReference type="SUPFAM" id="SSF55785">
    <property type="entry name" value="PYP-like sensor domain (PAS domain)"/>
    <property type="match status" value="1"/>
</dbReference>
<dbReference type="Gene3D" id="3.30.565.10">
    <property type="entry name" value="Histidine kinase-like ATPase, C-terminal domain"/>
    <property type="match status" value="1"/>
</dbReference>
<dbReference type="PROSITE" id="PS50885">
    <property type="entry name" value="HAMP"/>
    <property type="match status" value="1"/>
</dbReference>
<dbReference type="Gene3D" id="1.10.287.130">
    <property type="match status" value="1"/>
</dbReference>
<name>A0A6J4KBY7_9BACT</name>
<dbReference type="InterPro" id="IPR035965">
    <property type="entry name" value="PAS-like_dom_sf"/>
</dbReference>
<dbReference type="Gene3D" id="3.30.450.20">
    <property type="entry name" value="PAS domain"/>
    <property type="match status" value="1"/>
</dbReference>
<evidence type="ECO:0000256" key="3">
    <source>
        <dbReference type="ARBA" id="ARBA00012438"/>
    </source>
</evidence>
<evidence type="ECO:0000256" key="2">
    <source>
        <dbReference type="ARBA" id="ARBA00004370"/>
    </source>
</evidence>
<evidence type="ECO:0000256" key="7">
    <source>
        <dbReference type="ARBA" id="ARBA00022777"/>
    </source>
</evidence>
<keyword evidence="10" id="KW-0812">Transmembrane</keyword>
<dbReference type="NCBIfam" id="TIGR00229">
    <property type="entry name" value="sensory_box"/>
    <property type="match status" value="1"/>
</dbReference>
<gene>
    <name evidence="14" type="ORF">AVDCRST_MAG11-802</name>
</gene>
<protein>
    <recommendedName>
        <fullName evidence="3">histidine kinase</fullName>
        <ecNumber evidence="3">2.7.13.3</ecNumber>
    </recommendedName>
</protein>
<feature type="transmembrane region" description="Helical" evidence="10">
    <location>
        <begin position="44"/>
        <end position="63"/>
    </location>
</feature>
<accession>A0A6J4KBY7</accession>
<dbReference type="CDD" id="cd00130">
    <property type="entry name" value="PAS"/>
    <property type="match status" value="1"/>
</dbReference>
<dbReference type="InterPro" id="IPR004358">
    <property type="entry name" value="Sig_transdc_His_kin-like_C"/>
</dbReference>
<evidence type="ECO:0000256" key="4">
    <source>
        <dbReference type="ARBA" id="ARBA00022553"/>
    </source>
</evidence>
<evidence type="ECO:0000259" key="11">
    <source>
        <dbReference type="PROSITE" id="PS50109"/>
    </source>
</evidence>
<dbReference type="AlphaFoldDB" id="A0A6J4KBY7"/>
<dbReference type="InterPro" id="IPR000014">
    <property type="entry name" value="PAS"/>
</dbReference>
<evidence type="ECO:0000259" key="12">
    <source>
        <dbReference type="PROSITE" id="PS50112"/>
    </source>
</evidence>
<evidence type="ECO:0000256" key="10">
    <source>
        <dbReference type="SAM" id="Phobius"/>
    </source>
</evidence>
<dbReference type="InterPro" id="IPR003660">
    <property type="entry name" value="HAMP_dom"/>
</dbReference>
<reference evidence="14" key="1">
    <citation type="submission" date="2020-02" db="EMBL/GenBank/DDBJ databases">
        <authorList>
            <person name="Meier V. D."/>
        </authorList>
    </citation>
    <scope>NUCLEOTIDE SEQUENCE</scope>
    <source>
        <strain evidence="14">AVDCRST_MAG11</strain>
    </source>
</reference>
<feature type="domain" description="Histidine kinase" evidence="11">
    <location>
        <begin position="238"/>
        <end position="444"/>
    </location>
</feature>
<dbReference type="GO" id="GO:0005524">
    <property type="term" value="F:ATP binding"/>
    <property type="evidence" value="ECO:0007669"/>
    <property type="project" value="UniProtKB-KW"/>
</dbReference>
<comment type="catalytic activity">
    <reaction evidence="1">
        <text>ATP + protein L-histidine = ADP + protein N-phospho-L-histidine.</text>
        <dbReference type="EC" id="2.7.13.3"/>
    </reaction>
</comment>
<evidence type="ECO:0000256" key="1">
    <source>
        <dbReference type="ARBA" id="ARBA00000085"/>
    </source>
</evidence>
<evidence type="ECO:0000256" key="5">
    <source>
        <dbReference type="ARBA" id="ARBA00022679"/>
    </source>
</evidence>
<dbReference type="InterPro" id="IPR003594">
    <property type="entry name" value="HATPase_dom"/>
</dbReference>
<keyword evidence="4" id="KW-0597">Phosphoprotein</keyword>
<dbReference type="Pfam" id="PF02518">
    <property type="entry name" value="HATPase_c"/>
    <property type="match status" value="1"/>
</dbReference>
<feature type="transmembrane region" description="Helical" evidence="10">
    <location>
        <begin position="16"/>
        <end position="38"/>
    </location>
</feature>
<dbReference type="Pfam" id="PF00989">
    <property type="entry name" value="PAS"/>
    <property type="match status" value="1"/>
</dbReference>
<dbReference type="PRINTS" id="PR00344">
    <property type="entry name" value="BCTRLSENSOR"/>
</dbReference>
<proteinExistence type="predicted"/>
<keyword evidence="10" id="KW-1133">Transmembrane helix</keyword>
<evidence type="ECO:0000259" key="13">
    <source>
        <dbReference type="PROSITE" id="PS50885"/>
    </source>
</evidence>
<organism evidence="14">
    <name type="scientific">uncultured Gemmatimonadaceae bacterium</name>
    <dbReference type="NCBI Taxonomy" id="246130"/>
    <lineage>
        <taxon>Bacteria</taxon>
        <taxon>Pseudomonadati</taxon>
        <taxon>Gemmatimonadota</taxon>
        <taxon>Gemmatimonadia</taxon>
        <taxon>Gemmatimonadales</taxon>
        <taxon>Gemmatimonadaceae</taxon>
        <taxon>environmental samples</taxon>
    </lineage>
</organism>
<dbReference type="InterPro" id="IPR013767">
    <property type="entry name" value="PAS_fold"/>
</dbReference>
<keyword evidence="9" id="KW-0902">Two-component regulatory system</keyword>
<keyword evidence="10" id="KW-0472">Membrane</keyword>
<dbReference type="EMBL" id="CADCTU010000167">
    <property type="protein sequence ID" value="CAA9300634.1"/>
    <property type="molecule type" value="Genomic_DNA"/>
</dbReference>
<dbReference type="PROSITE" id="PS50109">
    <property type="entry name" value="HIS_KIN"/>
    <property type="match status" value="1"/>
</dbReference>
<feature type="domain" description="HAMP" evidence="13">
    <location>
        <begin position="65"/>
        <end position="118"/>
    </location>
</feature>
<dbReference type="PROSITE" id="PS50112">
    <property type="entry name" value="PAS"/>
    <property type="match status" value="1"/>
</dbReference>
<dbReference type="SUPFAM" id="SSF55874">
    <property type="entry name" value="ATPase domain of HSP90 chaperone/DNA topoisomerase II/histidine kinase"/>
    <property type="match status" value="1"/>
</dbReference>